<keyword evidence="2" id="KW-1185">Reference proteome</keyword>
<dbReference type="Proteomes" id="UP000252254">
    <property type="component" value="Unassembled WGS sequence"/>
</dbReference>
<dbReference type="RefSeq" id="WP_170126159.1">
    <property type="nucleotide sequence ID" value="NZ_BAABQN010000002.1"/>
</dbReference>
<reference evidence="1 2" key="1">
    <citation type="submission" date="2018-06" db="EMBL/GenBank/DDBJ databases">
        <title>Genomic Encyclopedia of Type Strains, Phase IV (KMG-IV): sequencing the most valuable type-strain genomes for metagenomic binning, comparative biology and taxonomic classification.</title>
        <authorList>
            <person name="Goeker M."/>
        </authorList>
    </citation>
    <scope>NUCLEOTIDE SEQUENCE [LARGE SCALE GENOMIC DNA]</scope>
    <source>
        <strain evidence="1 2">DSM 15140</strain>
    </source>
</reference>
<evidence type="ECO:0000313" key="2">
    <source>
        <dbReference type="Proteomes" id="UP000252254"/>
    </source>
</evidence>
<sequence>MEITLIRHGKSLLTENDRITSFAFTSWVEKYDKQVVCEETNFPCETVARIAKTNIMMI</sequence>
<dbReference type="EMBL" id="QNRI01000002">
    <property type="protein sequence ID" value="RBP00306.1"/>
    <property type="molecule type" value="Genomic_DNA"/>
</dbReference>
<evidence type="ECO:0000313" key="1">
    <source>
        <dbReference type="EMBL" id="RBP00306.1"/>
    </source>
</evidence>
<accession>A0A366EE56</accession>
<dbReference type="AlphaFoldDB" id="A0A366EE56"/>
<gene>
    <name evidence="1" type="ORF">DES48_10267</name>
</gene>
<protein>
    <submittedName>
        <fullName evidence="1">Uncharacterized protein</fullName>
    </submittedName>
</protein>
<comment type="caution">
    <text evidence="1">The sequence shown here is derived from an EMBL/GenBank/DDBJ whole genome shotgun (WGS) entry which is preliminary data.</text>
</comment>
<name>A0A366EE56_9BACI</name>
<dbReference type="STRING" id="200904.GCA_900168775_00339"/>
<organism evidence="1 2">
    <name type="scientific">Paraliobacillus ryukyuensis</name>
    <dbReference type="NCBI Taxonomy" id="200904"/>
    <lineage>
        <taxon>Bacteria</taxon>
        <taxon>Bacillati</taxon>
        <taxon>Bacillota</taxon>
        <taxon>Bacilli</taxon>
        <taxon>Bacillales</taxon>
        <taxon>Bacillaceae</taxon>
        <taxon>Paraliobacillus</taxon>
    </lineage>
</organism>
<proteinExistence type="predicted"/>